<proteinExistence type="predicted"/>
<dbReference type="InterPro" id="IPR011576">
    <property type="entry name" value="Pyridox_Oxase_N"/>
</dbReference>
<organism evidence="3 4">
    <name type="scientific">Microbacterium lushaniae</name>
    <dbReference type="NCBI Taxonomy" id="2614639"/>
    <lineage>
        <taxon>Bacteria</taxon>
        <taxon>Bacillati</taxon>
        <taxon>Actinomycetota</taxon>
        <taxon>Actinomycetes</taxon>
        <taxon>Micrococcales</taxon>
        <taxon>Microbacteriaceae</taxon>
        <taxon>Microbacterium</taxon>
    </lineage>
</organism>
<dbReference type="Proteomes" id="UP000325516">
    <property type="component" value="Chromosome"/>
</dbReference>
<dbReference type="InterPro" id="IPR052019">
    <property type="entry name" value="F420H2_bilvrd_red/Heme_oxyg"/>
</dbReference>
<evidence type="ECO:0000259" key="2">
    <source>
        <dbReference type="Pfam" id="PF01243"/>
    </source>
</evidence>
<accession>A0A5J6L3T8</accession>
<dbReference type="KEGG" id="mlz:F6J85_08000"/>
<reference evidence="4" key="1">
    <citation type="submission" date="2019-09" db="EMBL/GenBank/DDBJ databases">
        <title>Mumia zhuanghuii sp. nov. isolated from the intestinal contents of plateau pika (Ochotona curzoniae) in the Qinghai-Tibet plateau of China.</title>
        <authorList>
            <person name="Tian Z."/>
        </authorList>
    </citation>
    <scope>NUCLEOTIDE SEQUENCE [LARGE SCALE GENOMIC DNA]</scope>
    <source>
        <strain evidence="4">L-031</strain>
    </source>
</reference>
<dbReference type="InterPro" id="IPR012349">
    <property type="entry name" value="Split_barrel_FMN-bd"/>
</dbReference>
<evidence type="ECO:0000313" key="4">
    <source>
        <dbReference type="Proteomes" id="UP000325516"/>
    </source>
</evidence>
<gene>
    <name evidence="3" type="ORF">F6J85_08000</name>
</gene>
<evidence type="ECO:0000313" key="3">
    <source>
        <dbReference type="EMBL" id="QEW03051.1"/>
    </source>
</evidence>
<dbReference type="EMBL" id="CP044232">
    <property type="protein sequence ID" value="QEW03051.1"/>
    <property type="molecule type" value="Genomic_DNA"/>
</dbReference>
<dbReference type="GO" id="GO:0016627">
    <property type="term" value="F:oxidoreductase activity, acting on the CH-CH group of donors"/>
    <property type="evidence" value="ECO:0007669"/>
    <property type="project" value="TreeGrafter"/>
</dbReference>
<dbReference type="GO" id="GO:0005829">
    <property type="term" value="C:cytosol"/>
    <property type="evidence" value="ECO:0007669"/>
    <property type="project" value="TreeGrafter"/>
</dbReference>
<feature type="domain" description="Pyridoxamine 5'-phosphate oxidase N-terminal" evidence="2">
    <location>
        <begin position="14"/>
        <end position="113"/>
    </location>
</feature>
<evidence type="ECO:0000256" key="1">
    <source>
        <dbReference type="ARBA" id="ARBA00023002"/>
    </source>
</evidence>
<name>A0A5J6L3T8_9MICO</name>
<dbReference type="PANTHER" id="PTHR35176:SF6">
    <property type="entry name" value="HEME OXYGENASE HI_0854-RELATED"/>
    <property type="match status" value="1"/>
</dbReference>
<dbReference type="RefSeq" id="WP_150924547.1">
    <property type="nucleotide sequence ID" value="NZ_CP044232.1"/>
</dbReference>
<protein>
    <submittedName>
        <fullName evidence="3">Pyridoxamine 5'-phosphate oxidase family protein</fullName>
    </submittedName>
</protein>
<dbReference type="Pfam" id="PF01243">
    <property type="entry name" value="PNPOx_N"/>
    <property type="match status" value="1"/>
</dbReference>
<sequence>MRPEDAAQDPRGLARALIADNSYLTLATADLAGVPWATPVWFAHRELEMFVWASKPAARHSRNISANPGVSLVIFDSAKAPGEGSALYVSADAALVDERDLQDALVVYNAKSRKQGLGEWDPANLRDPAPHRLYRAVAREAFVLDDHDERVEVT</sequence>
<dbReference type="PANTHER" id="PTHR35176">
    <property type="entry name" value="HEME OXYGENASE HI_0854-RELATED"/>
    <property type="match status" value="1"/>
</dbReference>
<dbReference type="SUPFAM" id="SSF50475">
    <property type="entry name" value="FMN-binding split barrel"/>
    <property type="match status" value="1"/>
</dbReference>
<keyword evidence="1" id="KW-0560">Oxidoreductase</keyword>
<keyword evidence="4" id="KW-1185">Reference proteome</keyword>
<dbReference type="Gene3D" id="2.30.110.10">
    <property type="entry name" value="Electron Transport, Fmn-binding Protein, Chain A"/>
    <property type="match status" value="1"/>
</dbReference>
<dbReference type="AlphaFoldDB" id="A0A5J6L3T8"/>
<dbReference type="GO" id="GO:0070967">
    <property type="term" value="F:coenzyme F420 binding"/>
    <property type="evidence" value="ECO:0007669"/>
    <property type="project" value="TreeGrafter"/>
</dbReference>